<feature type="domain" description="Fibronectin type-III" evidence="2">
    <location>
        <begin position="121"/>
        <end position="227"/>
    </location>
</feature>
<dbReference type="GO" id="GO:0046427">
    <property type="term" value="P:positive regulation of receptor signaling pathway via JAK-STAT"/>
    <property type="evidence" value="ECO:0007669"/>
    <property type="project" value="Ensembl"/>
</dbReference>
<sequence>MKEIQGHIPVFKQHVMFVFTVHGMVPEPQNVRLHSVMFDTFLQWDPPHFHKGSMTYTVQYKVYVYGNGFTDLCQRTDITKCNISSIPIHGSYIVRVRTEVEEERSDWVNITFTPFSDTIIEPPAVQAEATTPGVLIVQITDPLVSRDGGKYSIKHFYGHGFVTYKMRIWKKDYDGEQVRYVNITQSSKTLPDLDPGTTYCLQAQAFIVELNKNGDWSNALCITTTDNGINTVQLTIILLSVLALLPFICFMILHVYRWAKYIFLPSYYLPQHFIEFLSKPFYSSQFLASQSQGEEQSYDKIIVLSEESKNDNESEEQMRNAKQLLQGSHEEILRPKEVSDFTPLVHS</sequence>
<organism evidence="3 4">
    <name type="scientific">Podarcis muralis</name>
    <name type="common">Wall lizard</name>
    <name type="synonym">Lacerta muralis</name>
    <dbReference type="NCBI Taxonomy" id="64176"/>
    <lineage>
        <taxon>Eukaryota</taxon>
        <taxon>Metazoa</taxon>
        <taxon>Chordata</taxon>
        <taxon>Craniata</taxon>
        <taxon>Vertebrata</taxon>
        <taxon>Euteleostomi</taxon>
        <taxon>Lepidosauria</taxon>
        <taxon>Squamata</taxon>
        <taxon>Bifurcata</taxon>
        <taxon>Unidentata</taxon>
        <taxon>Episquamata</taxon>
        <taxon>Laterata</taxon>
        <taxon>Lacertibaenia</taxon>
        <taxon>Lacertidae</taxon>
        <taxon>Podarcis</taxon>
    </lineage>
</organism>
<feature type="transmembrane region" description="Helical" evidence="1">
    <location>
        <begin position="234"/>
        <end position="256"/>
    </location>
</feature>
<dbReference type="InterPro" id="IPR013783">
    <property type="entry name" value="Ig-like_fold"/>
</dbReference>
<dbReference type="InterPro" id="IPR015373">
    <property type="entry name" value="Interferon/interleukin_rcp_dom"/>
</dbReference>
<evidence type="ECO:0000256" key="1">
    <source>
        <dbReference type="SAM" id="Phobius"/>
    </source>
</evidence>
<dbReference type="AlphaFoldDB" id="A0A670K282"/>
<dbReference type="InterPro" id="IPR050650">
    <property type="entry name" value="Type-II_Cytokine-TF_Rcpt"/>
</dbReference>
<dbReference type="GO" id="GO:0140105">
    <property type="term" value="P:interleukin-10-mediated signaling pathway"/>
    <property type="evidence" value="ECO:0007669"/>
    <property type="project" value="Ensembl"/>
</dbReference>
<dbReference type="GO" id="GO:0004920">
    <property type="term" value="F:interleukin-10 receptor activity"/>
    <property type="evidence" value="ECO:0007669"/>
    <property type="project" value="TreeGrafter"/>
</dbReference>
<reference evidence="3" key="3">
    <citation type="submission" date="2025-09" db="UniProtKB">
        <authorList>
            <consortium name="Ensembl"/>
        </authorList>
    </citation>
    <scope>IDENTIFICATION</scope>
</reference>
<keyword evidence="4" id="KW-1185">Reference proteome</keyword>
<reference evidence="3" key="2">
    <citation type="submission" date="2025-08" db="UniProtKB">
        <authorList>
            <consortium name="Ensembl"/>
        </authorList>
    </citation>
    <scope>IDENTIFICATION</scope>
</reference>
<dbReference type="GO" id="GO:0015026">
    <property type="term" value="F:coreceptor activity"/>
    <property type="evidence" value="ECO:0007669"/>
    <property type="project" value="Ensembl"/>
</dbReference>
<evidence type="ECO:0000259" key="2">
    <source>
        <dbReference type="PROSITE" id="PS50853"/>
    </source>
</evidence>
<feature type="domain" description="Fibronectin type-III" evidence="2">
    <location>
        <begin position="27"/>
        <end position="116"/>
    </location>
</feature>
<dbReference type="GO" id="GO:1901857">
    <property type="term" value="P:positive regulation of cellular respiration"/>
    <property type="evidence" value="ECO:0007669"/>
    <property type="project" value="Ensembl"/>
</dbReference>
<dbReference type="OMA" id="QWDSPAF"/>
<gene>
    <name evidence="3" type="primary">IL10RB</name>
</gene>
<dbReference type="PANTHER" id="PTHR20859:SF50">
    <property type="entry name" value="INTERLEUKIN-10 RECEPTOR SUBUNIT BETA"/>
    <property type="match status" value="1"/>
</dbReference>
<keyword evidence="1" id="KW-1133">Transmembrane helix</keyword>
<dbReference type="InterPro" id="IPR003961">
    <property type="entry name" value="FN3_dom"/>
</dbReference>
<accession>A0A670K282</accession>
<keyword evidence="1" id="KW-0812">Transmembrane</keyword>
<dbReference type="GO" id="GO:0005886">
    <property type="term" value="C:plasma membrane"/>
    <property type="evidence" value="ECO:0007669"/>
    <property type="project" value="TreeGrafter"/>
</dbReference>
<evidence type="ECO:0000313" key="3">
    <source>
        <dbReference type="Ensembl" id="ENSPMRP00000029057.1"/>
    </source>
</evidence>
<evidence type="ECO:0000313" key="4">
    <source>
        <dbReference type="Proteomes" id="UP000472272"/>
    </source>
</evidence>
<dbReference type="GeneTree" id="ENSGT00940000158231"/>
<protein>
    <submittedName>
        <fullName evidence="3">Interleukin 10 receptor subunit beta</fullName>
    </submittedName>
</protein>
<keyword evidence="1" id="KW-0472">Membrane</keyword>
<dbReference type="PROSITE" id="PS50853">
    <property type="entry name" value="FN3"/>
    <property type="match status" value="2"/>
</dbReference>
<dbReference type="Ensembl" id="ENSPMRT00000030825.1">
    <property type="protein sequence ID" value="ENSPMRP00000029057.1"/>
    <property type="gene ID" value="ENSPMRG00000018785.1"/>
</dbReference>
<dbReference type="PANTHER" id="PTHR20859">
    <property type="entry name" value="INTERFERON/INTERLEUKIN RECEPTOR"/>
    <property type="match status" value="1"/>
</dbReference>
<dbReference type="Pfam" id="PF09294">
    <property type="entry name" value="Interfer-bind"/>
    <property type="match status" value="1"/>
</dbReference>
<dbReference type="InterPro" id="IPR036116">
    <property type="entry name" value="FN3_sf"/>
</dbReference>
<dbReference type="Proteomes" id="UP000472272">
    <property type="component" value="Chromosome 4"/>
</dbReference>
<proteinExistence type="predicted"/>
<dbReference type="CDD" id="cd00063">
    <property type="entry name" value="FN3"/>
    <property type="match status" value="2"/>
</dbReference>
<reference evidence="3 4" key="1">
    <citation type="journal article" date="2019" name="Proc. Natl. Acad. Sci. U.S.A.">
        <title>Regulatory changes in pterin and carotenoid genes underlie balanced color polymorphisms in the wall lizard.</title>
        <authorList>
            <person name="Andrade P."/>
            <person name="Pinho C."/>
            <person name="Perez I de Lanuza G."/>
            <person name="Afonso S."/>
            <person name="Brejcha J."/>
            <person name="Rubin C.J."/>
            <person name="Wallerman O."/>
            <person name="Pereira P."/>
            <person name="Sabatino S.J."/>
            <person name="Bellati A."/>
            <person name="Pellitteri-Rosa D."/>
            <person name="Bosakova Z."/>
            <person name="Bunikis I."/>
            <person name="Carretero M.A."/>
            <person name="Feiner N."/>
            <person name="Marsik P."/>
            <person name="Pauperio F."/>
            <person name="Salvi D."/>
            <person name="Soler L."/>
            <person name="While G.M."/>
            <person name="Uller T."/>
            <person name="Font E."/>
            <person name="Andersson L."/>
            <person name="Carneiro M."/>
        </authorList>
    </citation>
    <scope>NUCLEOTIDE SEQUENCE</scope>
</reference>
<dbReference type="SUPFAM" id="SSF49265">
    <property type="entry name" value="Fibronectin type III"/>
    <property type="match status" value="2"/>
</dbReference>
<name>A0A670K282_PODMU</name>
<dbReference type="Pfam" id="PF01108">
    <property type="entry name" value="Tissue_fac"/>
    <property type="match status" value="1"/>
</dbReference>
<dbReference type="Gene3D" id="2.60.40.10">
    <property type="entry name" value="Immunoglobulins"/>
    <property type="match status" value="1"/>
</dbReference>